<organism evidence="2 3">
    <name type="scientific">Alteribacter keqinensis</name>
    <dbReference type="NCBI Taxonomy" id="2483800"/>
    <lineage>
        <taxon>Bacteria</taxon>
        <taxon>Bacillati</taxon>
        <taxon>Bacillota</taxon>
        <taxon>Bacilli</taxon>
        <taxon>Bacillales</taxon>
        <taxon>Bacillaceae</taxon>
        <taxon>Alteribacter</taxon>
    </lineage>
</organism>
<protein>
    <submittedName>
        <fullName evidence="2">Uncharacterized protein</fullName>
    </submittedName>
</protein>
<evidence type="ECO:0000256" key="1">
    <source>
        <dbReference type="SAM" id="MobiDB-lite"/>
    </source>
</evidence>
<accession>A0A3M7TR98</accession>
<feature type="region of interest" description="Disordered" evidence="1">
    <location>
        <begin position="48"/>
        <end position="80"/>
    </location>
</feature>
<evidence type="ECO:0000313" key="2">
    <source>
        <dbReference type="EMBL" id="RNA66880.1"/>
    </source>
</evidence>
<dbReference type="Pfam" id="PF05725">
    <property type="entry name" value="FNIP"/>
    <property type="match status" value="1"/>
</dbReference>
<sequence>MYSKKPMPFPQGSLSVPHLTGTSFLHKISNGSIPNSLTSLSFSASISVTPKRRGPLPSTGTPFATCSQHPGMISHSAKPW</sequence>
<reference evidence="2 3" key="1">
    <citation type="submission" date="2018-10" db="EMBL/GenBank/DDBJ databases">
        <title>Bacillus Keqinensis sp. nov., a moderately halophilic bacterium isolated from a saline-alkaline lake.</title>
        <authorList>
            <person name="Wang H."/>
        </authorList>
    </citation>
    <scope>NUCLEOTIDE SEQUENCE [LARGE SCALE GENOMIC DNA]</scope>
    <source>
        <strain evidence="2 3">KQ-3</strain>
    </source>
</reference>
<name>A0A3M7TR98_9BACI</name>
<dbReference type="Proteomes" id="UP000278746">
    <property type="component" value="Unassembled WGS sequence"/>
</dbReference>
<dbReference type="InterPro" id="IPR008615">
    <property type="entry name" value="FNIP"/>
</dbReference>
<keyword evidence="3" id="KW-1185">Reference proteome</keyword>
<gene>
    <name evidence="2" type="ORF">EBO34_16895</name>
</gene>
<comment type="caution">
    <text evidence="2">The sequence shown here is derived from an EMBL/GenBank/DDBJ whole genome shotgun (WGS) entry which is preliminary data.</text>
</comment>
<dbReference type="AlphaFoldDB" id="A0A3M7TR98"/>
<feature type="compositionally biased region" description="Polar residues" evidence="1">
    <location>
        <begin position="58"/>
        <end position="68"/>
    </location>
</feature>
<dbReference type="EMBL" id="RHIB01000003">
    <property type="protein sequence ID" value="RNA66880.1"/>
    <property type="molecule type" value="Genomic_DNA"/>
</dbReference>
<proteinExistence type="predicted"/>
<evidence type="ECO:0000313" key="3">
    <source>
        <dbReference type="Proteomes" id="UP000278746"/>
    </source>
</evidence>